<keyword evidence="2" id="KW-1185">Reference proteome</keyword>
<evidence type="ECO:0000313" key="2">
    <source>
        <dbReference type="Proteomes" id="UP001217089"/>
    </source>
</evidence>
<dbReference type="Proteomes" id="UP001217089">
    <property type="component" value="Unassembled WGS sequence"/>
</dbReference>
<comment type="caution">
    <text evidence="1">The sequence shown here is derived from an EMBL/GenBank/DDBJ whole genome shotgun (WGS) entry which is preliminary data.</text>
</comment>
<name>A0ABQ9F2F4_TEGGR</name>
<proteinExistence type="predicted"/>
<dbReference type="EMBL" id="JARBDR010000640">
    <property type="protein sequence ID" value="KAJ8310376.1"/>
    <property type="molecule type" value="Genomic_DNA"/>
</dbReference>
<organism evidence="1 2">
    <name type="scientific">Tegillarca granosa</name>
    <name type="common">Malaysian cockle</name>
    <name type="synonym">Anadara granosa</name>
    <dbReference type="NCBI Taxonomy" id="220873"/>
    <lineage>
        <taxon>Eukaryota</taxon>
        <taxon>Metazoa</taxon>
        <taxon>Spiralia</taxon>
        <taxon>Lophotrochozoa</taxon>
        <taxon>Mollusca</taxon>
        <taxon>Bivalvia</taxon>
        <taxon>Autobranchia</taxon>
        <taxon>Pteriomorphia</taxon>
        <taxon>Arcoida</taxon>
        <taxon>Arcoidea</taxon>
        <taxon>Arcidae</taxon>
        <taxon>Tegillarca</taxon>
    </lineage>
</organism>
<evidence type="ECO:0000313" key="1">
    <source>
        <dbReference type="EMBL" id="KAJ8310376.1"/>
    </source>
</evidence>
<reference evidence="1 2" key="1">
    <citation type="submission" date="2022-12" db="EMBL/GenBank/DDBJ databases">
        <title>Chromosome-level genome of Tegillarca granosa.</title>
        <authorList>
            <person name="Kim J."/>
        </authorList>
    </citation>
    <scope>NUCLEOTIDE SEQUENCE [LARGE SCALE GENOMIC DNA]</scope>
    <source>
        <strain evidence="1">Teg-2019</strain>
        <tissue evidence="1">Adductor muscle</tissue>
    </source>
</reference>
<protein>
    <recommendedName>
        <fullName evidence="3">HTH CENPB-type domain-containing protein</fullName>
    </recommendedName>
</protein>
<gene>
    <name evidence="1" type="ORF">KUTeg_012241</name>
</gene>
<accession>A0ABQ9F2F4</accession>
<evidence type="ECO:0008006" key="3">
    <source>
        <dbReference type="Google" id="ProtNLM"/>
    </source>
</evidence>
<sequence length="169" mass="18996">MGKGTMFSKEGEELLVQHVERLPQIGYGLNRSQVNILAGELAVKLGRKSADVKLSNNWHYGFLNRWKNRLSVIKARSLTSTRAECFTKDRVNTYFDELDATLEKHYLKSNHILYTILTKQGYNQSIVQFRKAGKPQAITSPKSATTTLIGCVNAVGNSIPPFFVFKGND</sequence>